<evidence type="ECO:0000256" key="20">
    <source>
        <dbReference type="ARBA" id="ARBA00023268"/>
    </source>
</evidence>
<dbReference type="PANTHER" id="PTHR10887">
    <property type="entry name" value="DNA2/NAM7 HELICASE FAMILY"/>
    <property type="match status" value="1"/>
</dbReference>
<dbReference type="InterPro" id="IPR014808">
    <property type="entry name" value="DNA_replication_fac_Dna2_N"/>
</dbReference>
<feature type="domain" description="DNA2/NAM7 helicase-like C-terminal" evidence="26">
    <location>
        <begin position="943"/>
        <end position="1158"/>
    </location>
</feature>
<dbReference type="GO" id="GO:0003677">
    <property type="term" value="F:DNA binding"/>
    <property type="evidence" value="ECO:0007669"/>
    <property type="project" value="UniProtKB-UniRule"/>
</dbReference>
<dbReference type="GO" id="GO:0071932">
    <property type="term" value="P:replication fork reversal"/>
    <property type="evidence" value="ECO:0007669"/>
    <property type="project" value="TreeGrafter"/>
</dbReference>
<comment type="function">
    <text evidence="22">Key enzyme involved in DNA replication and DNA repair. Involved in Okazaki fragments processing by cleaving long flaps that escape FEN1: flaps that are longer than 27 nucleotides are coated by replication protein A complex (RPA), leading to recruit DNA2 which cleaves the flap until it is too short to bind RPA and becomes a substrate for FEN1. Also involved in 5'-end resection of DNA during double-strand break (DSB) repair by mediating the cleavage of 5'-ssDNA.</text>
</comment>
<evidence type="ECO:0000256" key="15">
    <source>
        <dbReference type="ARBA" id="ARBA00023014"/>
    </source>
</evidence>
<keyword evidence="15 22" id="KW-0411">Iron-sulfur</keyword>
<dbReference type="GeneID" id="107273769"/>
<reference evidence="29" key="1">
    <citation type="submission" date="2025-08" db="UniProtKB">
        <authorList>
            <consortium name="RefSeq"/>
        </authorList>
    </citation>
    <scope>IDENTIFICATION</scope>
</reference>
<dbReference type="Pfam" id="PF13087">
    <property type="entry name" value="AAA_12"/>
    <property type="match status" value="1"/>
</dbReference>
<dbReference type="CDD" id="cd18808">
    <property type="entry name" value="SF1_C_Upf1"/>
    <property type="match status" value="1"/>
</dbReference>
<evidence type="ECO:0000256" key="18">
    <source>
        <dbReference type="ARBA" id="ARBA00023204"/>
    </source>
</evidence>
<dbReference type="EC" id="3.1.-.-" evidence="22"/>
<evidence type="ECO:0000256" key="23">
    <source>
        <dbReference type="SAM" id="MobiDB-lite"/>
    </source>
</evidence>
<feature type="domain" description="DNA2 rift barrel" evidence="27">
    <location>
        <begin position="609"/>
        <end position="707"/>
    </location>
</feature>
<dbReference type="Pfam" id="PF21123">
    <property type="entry name" value="Dna2_Rift"/>
    <property type="match status" value="1"/>
</dbReference>
<evidence type="ECO:0000256" key="5">
    <source>
        <dbReference type="ARBA" id="ARBA00022705"/>
    </source>
</evidence>
<evidence type="ECO:0000256" key="16">
    <source>
        <dbReference type="ARBA" id="ARBA00023125"/>
    </source>
</evidence>
<dbReference type="GO" id="GO:0005524">
    <property type="term" value="F:ATP binding"/>
    <property type="evidence" value="ECO:0007669"/>
    <property type="project" value="UniProtKB-UniRule"/>
</dbReference>
<dbReference type="CTD" id="1763"/>
<evidence type="ECO:0000256" key="10">
    <source>
        <dbReference type="ARBA" id="ARBA00022763"/>
    </source>
</evidence>
<evidence type="ECO:0000256" key="8">
    <source>
        <dbReference type="ARBA" id="ARBA00022741"/>
    </source>
</evidence>
<feature type="compositionally biased region" description="Basic and acidic residues" evidence="23">
    <location>
        <begin position="67"/>
        <end position="77"/>
    </location>
</feature>
<keyword evidence="19 22" id="KW-0539">Nucleus</keyword>
<keyword evidence="12 22" id="KW-0347">Helicase</keyword>
<keyword evidence="22" id="KW-0158">Chromosome</keyword>
<keyword evidence="14 22" id="KW-0408">Iron</keyword>
<proteinExistence type="inferred from homology"/>
<protein>
    <recommendedName>
        <fullName evidence="22">DNA replication ATP-dependent helicase/nuclease</fullName>
        <ecNumber evidence="22">3.1.-.-</ecNumber>
        <ecNumber evidence="22">3.6.4.12</ecNumber>
    </recommendedName>
</protein>
<dbReference type="GO" id="GO:0005739">
    <property type="term" value="C:mitochondrion"/>
    <property type="evidence" value="ECO:0007669"/>
    <property type="project" value="UniProtKB-SubCell"/>
</dbReference>
<keyword evidence="13 22" id="KW-0067">ATP-binding</keyword>
<keyword evidence="8 22" id="KW-0547">Nucleotide-binding</keyword>
<dbReference type="Pfam" id="PF08696">
    <property type="entry name" value="Dna2"/>
    <property type="match status" value="1"/>
</dbReference>
<dbReference type="InterPro" id="IPR011604">
    <property type="entry name" value="PDDEXK-like_dom_sf"/>
</dbReference>
<feature type="domain" description="DNA replication factor Dna2 N-terminal" evidence="24">
    <location>
        <begin position="234"/>
        <end position="437"/>
    </location>
</feature>
<dbReference type="InterPro" id="IPR027417">
    <property type="entry name" value="P-loop_NTPase"/>
</dbReference>
<keyword evidence="6 22" id="KW-0540">Nuclease</keyword>
<dbReference type="Pfam" id="PF13086">
    <property type="entry name" value="AAA_11"/>
    <property type="match status" value="2"/>
</dbReference>
<evidence type="ECO:0000256" key="7">
    <source>
        <dbReference type="ARBA" id="ARBA00022723"/>
    </source>
</evidence>
<dbReference type="GO" id="GO:0051539">
    <property type="term" value="F:4 iron, 4 sulfur cluster binding"/>
    <property type="evidence" value="ECO:0007669"/>
    <property type="project" value="UniProtKB-UniRule"/>
</dbReference>
<evidence type="ECO:0000256" key="19">
    <source>
        <dbReference type="ARBA" id="ARBA00023242"/>
    </source>
</evidence>
<comment type="subcellular location">
    <subcellularLocation>
        <location evidence="2">Mitochondrion</location>
    </subcellularLocation>
    <subcellularLocation>
        <location evidence="22">Nucleus</location>
    </subcellularLocation>
    <subcellularLocation>
        <location evidence="22">Chromosome</location>
    </subcellularLocation>
</comment>
<keyword evidence="20 22" id="KW-0511">Multifunctional enzyme</keyword>
<evidence type="ECO:0000313" key="29">
    <source>
        <dbReference type="RefSeq" id="XP_015607764.1"/>
    </source>
</evidence>
<dbReference type="InterPro" id="IPR045055">
    <property type="entry name" value="DNA2/NAM7-like"/>
</dbReference>
<evidence type="ECO:0000313" key="28">
    <source>
        <dbReference type="Proteomes" id="UP000694920"/>
    </source>
</evidence>
<dbReference type="InterPro" id="IPR048459">
    <property type="entry name" value="DNA2_Rift"/>
</dbReference>
<evidence type="ECO:0000256" key="9">
    <source>
        <dbReference type="ARBA" id="ARBA00022759"/>
    </source>
</evidence>
<dbReference type="PANTHER" id="PTHR10887:SF433">
    <property type="entry name" value="DNA REPLICATION ATP-DEPENDENT HELICASE_NUCLEASE DNA2"/>
    <property type="match status" value="1"/>
</dbReference>
<feature type="compositionally biased region" description="Polar residues" evidence="23">
    <location>
        <begin position="11"/>
        <end position="42"/>
    </location>
</feature>
<comment type="similarity">
    <text evidence="3 22">Belongs to the DNA2/NAM7 helicase family.</text>
</comment>
<dbReference type="InterPro" id="IPR041679">
    <property type="entry name" value="DNA2/NAM7-like_C"/>
</dbReference>
<dbReference type="Gene3D" id="3.90.320.10">
    <property type="match status" value="1"/>
</dbReference>
<accession>A0AAJ7CE57</accession>
<dbReference type="Proteomes" id="UP000694920">
    <property type="component" value="Unplaced"/>
</dbReference>
<evidence type="ECO:0000259" key="25">
    <source>
        <dbReference type="Pfam" id="PF13086"/>
    </source>
</evidence>
<dbReference type="GO" id="GO:0006281">
    <property type="term" value="P:DNA repair"/>
    <property type="evidence" value="ECO:0007669"/>
    <property type="project" value="UniProtKB-KW"/>
</dbReference>
<dbReference type="EC" id="3.6.4.12" evidence="22"/>
<organism evidence="28 29">
    <name type="scientific">Cephus cinctus</name>
    <name type="common">Wheat stem sawfly</name>
    <dbReference type="NCBI Taxonomy" id="211228"/>
    <lineage>
        <taxon>Eukaryota</taxon>
        <taxon>Metazoa</taxon>
        <taxon>Ecdysozoa</taxon>
        <taxon>Arthropoda</taxon>
        <taxon>Hexapoda</taxon>
        <taxon>Insecta</taxon>
        <taxon>Pterygota</taxon>
        <taxon>Neoptera</taxon>
        <taxon>Endopterygota</taxon>
        <taxon>Hymenoptera</taxon>
        <taxon>Cephoidea</taxon>
        <taxon>Cephidae</taxon>
        <taxon>Cephus</taxon>
    </lineage>
</organism>
<comment type="catalytic activity">
    <reaction evidence="21 22">
        <text>ATP + H2O = ADP + phosphate + H(+)</text>
        <dbReference type="Rhea" id="RHEA:13065"/>
        <dbReference type="ChEBI" id="CHEBI:15377"/>
        <dbReference type="ChEBI" id="CHEBI:15378"/>
        <dbReference type="ChEBI" id="CHEBI:30616"/>
        <dbReference type="ChEBI" id="CHEBI:43474"/>
        <dbReference type="ChEBI" id="CHEBI:456216"/>
        <dbReference type="EC" id="3.6.4.12"/>
    </reaction>
</comment>
<evidence type="ECO:0000256" key="1">
    <source>
        <dbReference type="ARBA" id="ARBA00001966"/>
    </source>
</evidence>
<dbReference type="GO" id="GO:0033567">
    <property type="term" value="P:DNA replication, Okazaki fragment processing"/>
    <property type="evidence" value="ECO:0007669"/>
    <property type="project" value="UniProtKB-UniRule"/>
</dbReference>
<dbReference type="GO" id="GO:0005634">
    <property type="term" value="C:nucleus"/>
    <property type="evidence" value="ECO:0007669"/>
    <property type="project" value="UniProtKB-SubCell"/>
</dbReference>
<dbReference type="GO" id="GO:0017108">
    <property type="term" value="F:5'-flap endonuclease activity"/>
    <property type="evidence" value="ECO:0007669"/>
    <property type="project" value="UniProtKB-UniRule"/>
</dbReference>
<dbReference type="GO" id="GO:0017116">
    <property type="term" value="F:single-stranded DNA helicase activity"/>
    <property type="evidence" value="ECO:0007669"/>
    <property type="project" value="UniProtKB-UniRule"/>
</dbReference>
<evidence type="ECO:0000256" key="4">
    <source>
        <dbReference type="ARBA" id="ARBA00022485"/>
    </source>
</evidence>
<evidence type="ECO:0000256" key="13">
    <source>
        <dbReference type="ARBA" id="ARBA00022840"/>
    </source>
</evidence>
<evidence type="ECO:0000256" key="6">
    <source>
        <dbReference type="ARBA" id="ARBA00022722"/>
    </source>
</evidence>
<dbReference type="AlphaFoldDB" id="A0AAJ7CE57"/>
<evidence type="ECO:0000256" key="17">
    <source>
        <dbReference type="ARBA" id="ARBA00023128"/>
    </source>
</evidence>
<dbReference type="Gene3D" id="3.40.50.300">
    <property type="entry name" value="P-loop containing nucleotide triphosphate hydrolases"/>
    <property type="match status" value="2"/>
</dbReference>
<keyword evidence="16 22" id="KW-0238">DNA-binding</keyword>
<dbReference type="RefSeq" id="XP_015607764.1">
    <property type="nucleotide sequence ID" value="XM_015752278.2"/>
</dbReference>
<keyword evidence="9" id="KW-0255">Endonuclease</keyword>
<keyword evidence="18 22" id="KW-0234">DNA repair</keyword>
<dbReference type="GO" id="GO:0046872">
    <property type="term" value="F:metal ion binding"/>
    <property type="evidence" value="ECO:0007669"/>
    <property type="project" value="UniProtKB-UniRule"/>
</dbReference>
<keyword evidence="4 22" id="KW-0004">4Fe-4S</keyword>
<keyword evidence="10 22" id="KW-0227">DNA damage</keyword>
<dbReference type="CDD" id="cd18041">
    <property type="entry name" value="DEXXQc_DNA2"/>
    <property type="match status" value="1"/>
</dbReference>
<feature type="region of interest" description="Disordered" evidence="23">
    <location>
        <begin position="109"/>
        <end position="147"/>
    </location>
</feature>
<name>A0AAJ7CE57_CEPCN</name>
<gene>
    <name evidence="29" type="primary">LOC107273769</name>
</gene>
<evidence type="ECO:0000256" key="12">
    <source>
        <dbReference type="ARBA" id="ARBA00022806"/>
    </source>
</evidence>
<dbReference type="InterPro" id="IPR026851">
    <property type="entry name" value="Dna2/JHS1_DEXXQ-box"/>
</dbReference>
<dbReference type="SUPFAM" id="SSF52540">
    <property type="entry name" value="P-loop containing nucleoside triphosphate hydrolases"/>
    <property type="match status" value="1"/>
</dbReference>
<keyword evidence="5 22" id="KW-0235">DNA replication</keyword>
<evidence type="ECO:0000256" key="21">
    <source>
        <dbReference type="ARBA" id="ARBA00047995"/>
    </source>
</evidence>
<sequence length="1197" mass="136236">MNETHDRKARPSTQDGEPQRTFSSFFAKSTLSQRYTNDMNKNPNRKRTPDEDDDKIFKKQRTGLLSLEERDSRDDTTKDFTNDHITKTIKLENKHNTKNDSCMLNDNANRETSSSPKNILCFKNSPLKQSPPRGITSKSLTPKRSAMKNLSEKENIEASTSVNYSSTKHITCPLKEKIKEENDQHDDFDDFFDNEWSDTDLELATEADLSSLRRYTIIDAKLDNKSTIVTVQDEETKVVSNVYCSGYWRDIKYETGEIITIQAIKESNKWIVDNNNGFIITEPDKLVSGTSVVGALFCTRRGVLNERFRGIDCLPFCEPDVSLMTVGILVHEILQKVLTDKIYDLPEISQLANATLRSWQVVNMLYSSGMSTNECKKRIAEYITRIDEFIQRYIKEKKPKNPDNNFDGKIEKVHEIEENIWLPKLGIKGKVDATVEVRINDRRRIVPLELKTGRASFSAEHKGQIILYTMLMRYTGRDVDSGLLLYLKENTMREMKSGHHEKRDLILLRNSLAHYLTKEPDVVLPEPINHHSACSTCPYNAICSAYLTKEKNYKLSDNHPLNSVSARVLKNVTEKHIDYVLEWIKFLEIEEDAQTEGISLRDIWTKTPQEREKNSKCLGNLSVVNKVTEECGKYEHKFSRATKTNKNSIDDFRRTNFTESEYVIISTNTRINISSGFITDIQEDFIAVLLDRNITSQNHNSTYHIDKYISSNLLSCSLVNLGGLLSNHDTCDKLRKIIIDKTPATFKAKLPAAVAMNSADILYRLNKLQKRAIIKTIAANEYILIKGMPGTGKTQTLVALIELLAKTGKSVLVTAHTNSAVDNILLKLLEKDIDFLRLGSSAKIHPALRNNSEASFATYCTTAEALEAAYKKKNVVGVTCFGANHPLLRRRKFDVCTVDESTQVLQPTLLRPLYAANKFVLLGDPEQLPPIVKSEVARKCGMGESLFVRLDNENNTIELVLQYRMNTTIMNLANSLTYKGKLKAGNDAVADATLKVKDESILESRSRWIAKILSTKLNDSVVIVNTDKTYDLHSKTKLESDNYGEERGSVNVGEAAIVVKLIHTLLKAGVNPDDIGVIAPYRAQVSLLKKQVHPHDIEVNTVDQYQGRDKSVILYSCTKSLPQEKWEKKYEFQILDDHQRLTVAITRSKHKLIIVCDKPTMENFLPFKKLFAHCREEDFVNLRDNHNDFSWKELLEL</sequence>
<evidence type="ECO:0000256" key="14">
    <source>
        <dbReference type="ARBA" id="ARBA00023004"/>
    </source>
</evidence>
<dbReference type="CDD" id="cd22318">
    <property type="entry name" value="DNA2_N-like"/>
    <property type="match status" value="1"/>
</dbReference>
<evidence type="ECO:0000259" key="27">
    <source>
        <dbReference type="Pfam" id="PF21123"/>
    </source>
</evidence>
<keyword evidence="28" id="KW-1185">Reference proteome</keyword>
<evidence type="ECO:0000259" key="24">
    <source>
        <dbReference type="Pfam" id="PF08696"/>
    </source>
</evidence>
<feature type="domain" description="DNA2/NAM7 helicase helicase" evidence="25">
    <location>
        <begin position="765"/>
        <end position="854"/>
    </location>
</feature>
<evidence type="ECO:0000256" key="22">
    <source>
        <dbReference type="RuleBase" id="RU367041"/>
    </source>
</evidence>
<keyword evidence="17" id="KW-0496">Mitochondrion</keyword>
<dbReference type="InterPro" id="IPR041677">
    <property type="entry name" value="DNA2/NAM7_AAA_11"/>
</dbReference>
<feature type="region of interest" description="Disordered" evidence="23">
    <location>
        <begin position="1"/>
        <end position="77"/>
    </location>
</feature>
<keyword evidence="7 22" id="KW-0479">Metal-binding</keyword>
<dbReference type="GO" id="GO:0005694">
    <property type="term" value="C:chromosome"/>
    <property type="evidence" value="ECO:0007669"/>
    <property type="project" value="UniProtKB-SubCell"/>
</dbReference>
<comment type="cofactor">
    <cofactor evidence="1">
        <name>[4Fe-4S] cluster</name>
        <dbReference type="ChEBI" id="CHEBI:49883"/>
    </cofactor>
</comment>
<dbReference type="InterPro" id="IPR047187">
    <property type="entry name" value="SF1_C_Upf1"/>
</dbReference>
<evidence type="ECO:0000256" key="11">
    <source>
        <dbReference type="ARBA" id="ARBA00022801"/>
    </source>
</evidence>
<evidence type="ECO:0000256" key="3">
    <source>
        <dbReference type="ARBA" id="ARBA00007913"/>
    </source>
</evidence>
<evidence type="ECO:0000259" key="26">
    <source>
        <dbReference type="Pfam" id="PF13087"/>
    </source>
</evidence>
<evidence type="ECO:0000256" key="2">
    <source>
        <dbReference type="ARBA" id="ARBA00004173"/>
    </source>
</evidence>
<feature type="domain" description="DNA2/NAM7 helicase helicase" evidence="25">
    <location>
        <begin position="866"/>
        <end position="935"/>
    </location>
</feature>
<keyword evidence="11 22" id="KW-0378">Hydrolase</keyword>
<dbReference type="KEGG" id="ccin:107273769"/>